<evidence type="ECO:0000256" key="1">
    <source>
        <dbReference type="ARBA" id="ARBA00004167"/>
    </source>
</evidence>
<dbReference type="InterPro" id="IPR037682">
    <property type="entry name" value="TonB_C"/>
</dbReference>
<dbReference type="InterPro" id="IPR006260">
    <property type="entry name" value="TonB/TolA_C"/>
</dbReference>
<evidence type="ECO:0000256" key="3">
    <source>
        <dbReference type="ARBA" id="ARBA00022989"/>
    </source>
</evidence>
<sequence length="231" mass="26310">MLMTLSVWAKDYPPSIEHVVKPEYPIDLQRIKLSGEVWVRFMVNADGSVVDPQIIYSTHPQFSGATLKVVRQWRFSTWPLEGDNPAQVEVNAPLVFSFDTSRSSVTDLRDFDLGGATCRQLNTEVERYMRRKINMPLAQLKLFMATHDWLVGAYIAKKYSSEQLAVALFDLSQGMVRVVQTCQQKRSRKFMDILPESVRTLLMMEDARVEEVSISQAHRPMALQVLADNGG</sequence>
<keyword evidence="3" id="KW-1133">Transmembrane helix</keyword>
<evidence type="ECO:0000313" key="6">
    <source>
        <dbReference type="EMBL" id="MFH6565970.1"/>
    </source>
</evidence>
<dbReference type="EMBL" id="JBINXB010000007">
    <property type="protein sequence ID" value="MFH6565970.1"/>
    <property type="molecule type" value="Genomic_DNA"/>
</dbReference>
<proteinExistence type="predicted"/>
<dbReference type="SUPFAM" id="SSF74653">
    <property type="entry name" value="TolA/TonB C-terminal domain"/>
    <property type="match status" value="1"/>
</dbReference>
<feature type="domain" description="TonB C-terminal" evidence="5">
    <location>
        <begin position="9"/>
        <end position="105"/>
    </location>
</feature>
<dbReference type="Gene3D" id="3.30.1150.10">
    <property type="match status" value="1"/>
</dbReference>
<dbReference type="RefSeq" id="WP_395246917.1">
    <property type="nucleotide sequence ID" value="NZ_JBINXA010000021.1"/>
</dbReference>
<dbReference type="NCBIfam" id="TIGR01352">
    <property type="entry name" value="tonB_Cterm"/>
    <property type="match status" value="1"/>
</dbReference>
<evidence type="ECO:0000259" key="5">
    <source>
        <dbReference type="PROSITE" id="PS52015"/>
    </source>
</evidence>
<evidence type="ECO:0000256" key="4">
    <source>
        <dbReference type="ARBA" id="ARBA00023136"/>
    </source>
</evidence>
<gene>
    <name evidence="6" type="ORF">ACHMWK_08310</name>
</gene>
<reference evidence="6 7" key="1">
    <citation type="submission" date="2024-10" db="EMBL/GenBank/DDBJ databases">
        <title>Aeromonas and Pseudomonas from the Cagarras Archipelago, Rio de Janeiro, Brazil.</title>
        <authorList>
            <person name="Canellas A.L.B."/>
            <person name="Laport M.S."/>
        </authorList>
    </citation>
    <scope>NUCLEOTIDE SEQUENCE [LARGE SCALE GENOMIC DNA]</scope>
    <source>
        <strain evidence="6 7">CPF-4</strain>
    </source>
</reference>
<comment type="subcellular location">
    <subcellularLocation>
        <location evidence="1">Membrane</location>
        <topology evidence="1">Single-pass membrane protein</topology>
    </subcellularLocation>
</comment>
<name>A0ABW7LXY3_9PSED</name>
<dbReference type="PROSITE" id="PS52015">
    <property type="entry name" value="TONB_CTD"/>
    <property type="match status" value="1"/>
</dbReference>
<keyword evidence="4" id="KW-0472">Membrane</keyword>
<dbReference type="Pfam" id="PF03544">
    <property type="entry name" value="TonB_C"/>
    <property type="match status" value="1"/>
</dbReference>
<dbReference type="Proteomes" id="UP001609821">
    <property type="component" value="Unassembled WGS sequence"/>
</dbReference>
<evidence type="ECO:0000256" key="2">
    <source>
        <dbReference type="ARBA" id="ARBA00022692"/>
    </source>
</evidence>
<protein>
    <submittedName>
        <fullName evidence="6">Energy transducer TonB</fullName>
    </submittedName>
</protein>
<evidence type="ECO:0000313" key="7">
    <source>
        <dbReference type="Proteomes" id="UP001609821"/>
    </source>
</evidence>
<comment type="caution">
    <text evidence="6">The sequence shown here is derived from an EMBL/GenBank/DDBJ whole genome shotgun (WGS) entry which is preliminary data.</text>
</comment>
<organism evidence="6 7">
    <name type="scientific">Pseudomonas kulmbachensis</name>
    <dbReference type="NCBI Taxonomy" id="3043408"/>
    <lineage>
        <taxon>Bacteria</taxon>
        <taxon>Pseudomonadati</taxon>
        <taxon>Pseudomonadota</taxon>
        <taxon>Gammaproteobacteria</taxon>
        <taxon>Pseudomonadales</taxon>
        <taxon>Pseudomonadaceae</taxon>
        <taxon>Pseudomonas</taxon>
    </lineage>
</organism>
<accession>A0ABW7LXY3</accession>
<keyword evidence="7" id="KW-1185">Reference proteome</keyword>
<keyword evidence="2" id="KW-0812">Transmembrane</keyword>